<dbReference type="AlphaFoldDB" id="A0A120HT67"/>
<dbReference type="Proteomes" id="UP000061630">
    <property type="component" value="Chromosome"/>
</dbReference>
<protein>
    <submittedName>
        <fullName evidence="2">Uncharacterized protein</fullName>
    </submittedName>
</protein>
<reference evidence="2 3" key="1">
    <citation type="submission" date="2016-01" db="EMBL/GenBank/DDBJ databases">
        <title>Genome sequence of Thermus parvatiensis, a thermophile isolated from a hot water spring.</title>
        <authorList>
            <person name="Tripathi C."/>
            <person name="Lal R."/>
        </authorList>
    </citation>
    <scope>NUCLEOTIDE SEQUENCE [LARGE SCALE GENOMIC DNA]</scope>
    <source>
        <strain evidence="2 3">RL</strain>
    </source>
</reference>
<gene>
    <name evidence="2" type="ORF">AV541_04830</name>
</gene>
<organism evidence="2 3">
    <name type="scientific">Thermus parvatiensis</name>
    <dbReference type="NCBI Taxonomy" id="456163"/>
    <lineage>
        <taxon>Bacteria</taxon>
        <taxon>Thermotogati</taxon>
        <taxon>Deinococcota</taxon>
        <taxon>Deinococci</taxon>
        <taxon>Thermales</taxon>
        <taxon>Thermaceae</taxon>
        <taxon>Thermus</taxon>
    </lineage>
</organism>
<dbReference type="KEGG" id="tpar:AV541_04830"/>
<name>A0A120HT67_9DEIN</name>
<accession>A0A120HT67</accession>
<feature type="compositionally biased region" description="Basic residues" evidence="1">
    <location>
        <begin position="1"/>
        <end position="11"/>
    </location>
</feature>
<sequence>MLKKQPPKATRRSSPPWPPVLPALLHGTVHQDAVLPPHHPLRGGGAELRKLHTHGRGHGERVKES</sequence>
<evidence type="ECO:0000256" key="1">
    <source>
        <dbReference type="SAM" id="MobiDB-lite"/>
    </source>
</evidence>
<proteinExistence type="predicted"/>
<feature type="region of interest" description="Disordered" evidence="1">
    <location>
        <begin position="1"/>
        <end position="65"/>
    </location>
</feature>
<dbReference type="EMBL" id="CP014141">
    <property type="protein sequence ID" value="AMA75504.1"/>
    <property type="molecule type" value="Genomic_DNA"/>
</dbReference>
<evidence type="ECO:0000313" key="2">
    <source>
        <dbReference type="EMBL" id="AMA75504.1"/>
    </source>
</evidence>
<evidence type="ECO:0000313" key="3">
    <source>
        <dbReference type="Proteomes" id="UP000061630"/>
    </source>
</evidence>